<feature type="domain" description="Plastocyanin-like" evidence="9">
    <location>
        <begin position="494"/>
        <end position="610"/>
    </location>
</feature>
<dbReference type="GO" id="GO:0005507">
    <property type="term" value="F:copper ion binding"/>
    <property type="evidence" value="ECO:0007669"/>
    <property type="project" value="InterPro"/>
</dbReference>
<dbReference type="PROSITE" id="PS00080">
    <property type="entry name" value="MULTICOPPER_OXIDASE2"/>
    <property type="match status" value="1"/>
</dbReference>
<dbReference type="GO" id="GO:0016491">
    <property type="term" value="F:oxidoreductase activity"/>
    <property type="evidence" value="ECO:0007669"/>
    <property type="project" value="InterPro"/>
</dbReference>
<dbReference type="GO" id="GO:0051301">
    <property type="term" value="P:cell division"/>
    <property type="evidence" value="ECO:0007669"/>
    <property type="project" value="UniProtKB-KW"/>
</dbReference>
<dbReference type="AlphaFoldDB" id="A0A1H2DRB0"/>
<keyword evidence="2" id="KW-0479">Metal-binding</keyword>
<evidence type="ECO:0000256" key="5">
    <source>
        <dbReference type="ARBA" id="ARBA00042896"/>
    </source>
</evidence>
<gene>
    <name evidence="10" type="ORF">SAMN05216406_10460</name>
</gene>
<feature type="region of interest" description="Disordered" evidence="8">
    <location>
        <begin position="1"/>
        <end position="26"/>
    </location>
</feature>
<name>A0A1H2DRB0_9PROT</name>
<evidence type="ECO:0000256" key="1">
    <source>
        <dbReference type="ARBA" id="ARBA00011245"/>
    </source>
</evidence>
<dbReference type="Gene3D" id="2.60.40.420">
    <property type="entry name" value="Cupredoxins - blue copper proteins"/>
    <property type="match status" value="3"/>
</dbReference>
<sequence length="614" mass="69346">MNNGEYESDRGNIADPDSPSNESRRAFFKTTGATILAAPAILTSRESSAQAIPDESLLPSPPTRPWQRELPEEVEPLEQTDLSDDAYPPQGSANTANGECGRNDHQRWDDFFGAHPLESGQADTYELRAEAITDYEFHPDYPKQLVWHYIGKNSSGGDYHNPTFHARYGRPVIVRLYNELPSNHTGFGTPEISMHLHNLHTPSESDGFPGDYFSATKAGPTLNGPGQFKDHFYPNIYAGYDEFPKSVKNPVGGDKREALGTLWYHDHCLDFTAPNANRGLAGFYLLYDELDSGDEHDPNPAALRLPSGAYDYPLAFQDKRFDANGMHIFEEMSSEGTLGDKVTVNGIIEPILKVASRKYRFRLLNAGIARFYQFHLVAANNVQQSFTYIANDGNLLPKPLLNRKNVRLGVAERADIVVDFSLYPQGTELYLVNRWEQTSSRGPKGVKAPGMKVLKFIVDREPDEPDVSQVPAKLRPIRRPTATEIATAPVRYWRFERKNGMWAINDKFVNVRSAGANMAMGSFEIWELDNPSGGWSHPVHIHFEEGHILNRYVDGIEVTVPVHERGRKDVYVLGPNEKVRLFMRFRDFPGKYVMHCHNMIHEDHAMMVRWDILG</sequence>
<accession>A0A1H2DRB0</accession>
<keyword evidence="10" id="KW-0132">Cell division</keyword>
<keyword evidence="10" id="KW-0131">Cell cycle</keyword>
<dbReference type="SUPFAM" id="SSF49503">
    <property type="entry name" value="Cupredoxins"/>
    <property type="match status" value="3"/>
</dbReference>
<dbReference type="EC" id="1.16.3.4" evidence="3"/>
<proteinExistence type="predicted"/>
<evidence type="ECO:0000256" key="3">
    <source>
        <dbReference type="ARBA" id="ARBA00038978"/>
    </source>
</evidence>
<protein>
    <recommendedName>
        <fullName evidence="4">Multicopper oxidase CueO</fullName>
        <ecNumber evidence="3">1.16.3.4</ecNumber>
    </recommendedName>
    <alternativeName>
        <fullName evidence="5">Copper efflux oxidase</fullName>
    </alternativeName>
    <alternativeName>
        <fullName evidence="6">Cuprous oxidase</fullName>
    </alternativeName>
</protein>
<dbReference type="RefSeq" id="WP_062557871.1">
    <property type="nucleotide sequence ID" value="NZ_CP013341.1"/>
</dbReference>
<comment type="catalytic activity">
    <reaction evidence="7">
        <text>4 Cu(+) + O2 + 4 H(+) = 4 Cu(2+) + 2 H2O</text>
        <dbReference type="Rhea" id="RHEA:30083"/>
        <dbReference type="ChEBI" id="CHEBI:15377"/>
        <dbReference type="ChEBI" id="CHEBI:15378"/>
        <dbReference type="ChEBI" id="CHEBI:15379"/>
        <dbReference type="ChEBI" id="CHEBI:29036"/>
        <dbReference type="ChEBI" id="CHEBI:49552"/>
        <dbReference type="EC" id="1.16.3.4"/>
    </reaction>
    <physiologicalReaction direction="left-to-right" evidence="7">
        <dbReference type="Rhea" id="RHEA:30084"/>
    </physiologicalReaction>
</comment>
<dbReference type="InterPro" id="IPR008972">
    <property type="entry name" value="Cupredoxin"/>
</dbReference>
<comment type="subunit">
    <text evidence="1">Monomer.</text>
</comment>
<dbReference type="InterPro" id="IPR006311">
    <property type="entry name" value="TAT_signal"/>
</dbReference>
<dbReference type="KEGG" id="nur:ATY38_02335"/>
<dbReference type="InterPro" id="IPR011706">
    <property type="entry name" value="Cu-oxidase_C"/>
</dbReference>
<dbReference type="InterPro" id="IPR045087">
    <property type="entry name" value="Cu-oxidase_fam"/>
</dbReference>
<evidence type="ECO:0000256" key="8">
    <source>
        <dbReference type="SAM" id="MobiDB-lite"/>
    </source>
</evidence>
<evidence type="ECO:0000313" key="10">
    <source>
        <dbReference type="EMBL" id="SDT85301.1"/>
    </source>
</evidence>
<dbReference type="Proteomes" id="UP000182882">
    <property type="component" value="Unassembled WGS sequence"/>
</dbReference>
<keyword evidence="11" id="KW-1185">Reference proteome</keyword>
<feature type="region of interest" description="Disordered" evidence="8">
    <location>
        <begin position="46"/>
        <end position="105"/>
    </location>
</feature>
<evidence type="ECO:0000259" key="9">
    <source>
        <dbReference type="Pfam" id="PF07731"/>
    </source>
</evidence>
<dbReference type="PANTHER" id="PTHR48267">
    <property type="entry name" value="CUPREDOXIN SUPERFAMILY PROTEIN"/>
    <property type="match status" value="1"/>
</dbReference>
<evidence type="ECO:0000256" key="2">
    <source>
        <dbReference type="ARBA" id="ARBA00022723"/>
    </source>
</evidence>
<dbReference type="Pfam" id="PF07731">
    <property type="entry name" value="Cu-oxidase_2"/>
    <property type="match status" value="1"/>
</dbReference>
<dbReference type="PANTHER" id="PTHR48267:SF1">
    <property type="entry name" value="BILIRUBIN OXIDASE"/>
    <property type="match status" value="1"/>
</dbReference>
<dbReference type="EMBL" id="FNLN01000004">
    <property type="protein sequence ID" value="SDT85301.1"/>
    <property type="molecule type" value="Genomic_DNA"/>
</dbReference>
<evidence type="ECO:0000256" key="7">
    <source>
        <dbReference type="ARBA" id="ARBA00048092"/>
    </source>
</evidence>
<keyword evidence="10" id="KW-0167">Capsid protein</keyword>
<dbReference type="CDD" id="cd13866">
    <property type="entry name" value="CuRO_2_BOD"/>
    <property type="match status" value="1"/>
</dbReference>
<reference evidence="11" key="1">
    <citation type="submission" date="2016-10" db="EMBL/GenBank/DDBJ databases">
        <authorList>
            <person name="Varghese N."/>
            <person name="Submissions S."/>
        </authorList>
    </citation>
    <scope>NUCLEOTIDE SEQUENCE [LARGE SCALE GENOMIC DNA]</scope>
    <source>
        <strain evidence="11">Nm10</strain>
    </source>
</reference>
<evidence type="ECO:0000256" key="6">
    <source>
        <dbReference type="ARBA" id="ARBA00043090"/>
    </source>
</evidence>
<feature type="compositionally biased region" description="Acidic residues" evidence="8">
    <location>
        <begin position="72"/>
        <end position="84"/>
    </location>
</feature>
<dbReference type="InterPro" id="IPR002355">
    <property type="entry name" value="Cu_oxidase_Cu_BS"/>
</dbReference>
<keyword evidence="10" id="KW-0946">Virion</keyword>
<dbReference type="PROSITE" id="PS51318">
    <property type="entry name" value="TAT"/>
    <property type="match status" value="1"/>
</dbReference>
<dbReference type="CDD" id="cd13889">
    <property type="entry name" value="CuRO_3_BOD"/>
    <property type="match status" value="1"/>
</dbReference>
<evidence type="ECO:0000313" key="11">
    <source>
        <dbReference type="Proteomes" id="UP000182882"/>
    </source>
</evidence>
<evidence type="ECO:0000256" key="4">
    <source>
        <dbReference type="ARBA" id="ARBA00041027"/>
    </source>
</evidence>
<organism evidence="10 11">
    <name type="scientific">Nitrosomonas ureae</name>
    <dbReference type="NCBI Taxonomy" id="44577"/>
    <lineage>
        <taxon>Bacteria</taxon>
        <taxon>Pseudomonadati</taxon>
        <taxon>Pseudomonadota</taxon>
        <taxon>Betaproteobacteria</taxon>
        <taxon>Nitrosomonadales</taxon>
        <taxon>Nitrosomonadaceae</taxon>
        <taxon>Nitrosomonas</taxon>
    </lineage>
</organism>